<dbReference type="RefSeq" id="WP_134364037.1">
    <property type="nucleotide sequence ID" value="NZ_SOGJ01000023.1"/>
</dbReference>
<comment type="caution">
    <text evidence="1">The sequence shown here is derived from an EMBL/GenBank/DDBJ whole genome shotgun (WGS) entry which is preliminary data.</text>
</comment>
<accession>A0ABY2J089</accession>
<protein>
    <recommendedName>
        <fullName evidence="3">PH domain-containing protein</fullName>
    </recommendedName>
</protein>
<dbReference type="EMBL" id="SOGJ01000023">
    <property type="protein sequence ID" value="TFC97600.1"/>
    <property type="molecule type" value="Genomic_DNA"/>
</dbReference>
<sequence length="114" mass="12489">MPRVLQTHDTTSTRDEWLQVLDQLETSLGSGARDAVLAGPGERFSTGVQWRAPEHLGQIPVDLEKRARRLIAGQLELIGEIEDARRSAGMHLAAVHTIISAQHTDQAVYLDIAG</sequence>
<organism evidence="1 2">
    <name type="scientific">Cryobacterium breve</name>
    <dbReference type="NCBI Taxonomy" id="1259258"/>
    <lineage>
        <taxon>Bacteria</taxon>
        <taxon>Bacillati</taxon>
        <taxon>Actinomycetota</taxon>
        <taxon>Actinomycetes</taxon>
        <taxon>Micrococcales</taxon>
        <taxon>Microbacteriaceae</taxon>
        <taxon>Cryobacterium</taxon>
    </lineage>
</organism>
<evidence type="ECO:0000313" key="1">
    <source>
        <dbReference type="EMBL" id="TFC97600.1"/>
    </source>
</evidence>
<proteinExistence type="predicted"/>
<evidence type="ECO:0000313" key="2">
    <source>
        <dbReference type="Proteomes" id="UP000298355"/>
    </source>
</evidence>
<dbReference type="Proteomes" id="UP000298355">
    <property type="component" value="Unassembled WGS sequence"/>
</dbReference>
<gene>
    <name evidence="1" type="ORF">E3O65_12605</name>
</gene>
<reference evidence="1 2" key="1">
    <citation type="submission" date="2019-03" db="EMBL/GenBank/DDBJ databases">
        <title>Genomics of glacier-inhabiting Cryobacterium strains.</title>
        <authorList>
            <person name="Liu Q."/>
            <person name="Xin Y.-H."/>
        </authorList>
    </citation>
    <scope>NUCLEOTIDE SEQUENCE [LARGE SCALE GENOMIC DNA]</scope>
    <source>
        <strain evidence="1 2">TMT4-23</strain>
    </source>
</reference>
<name>A0ABY2J089_9MICO</name>
<evidence type="ECO:0008006" key="3">
    <source>
        <dbReference type="Google" id="ProtNLM"/>
    </source>
</evidence>
<keyword evidence="2" id="KW-1185">Reference proteome</keyword>